<evidence type="ECO:0000313" key="2">
    <source>
        <dbReference type="Proteomes" id="UP000289323"/>
    </source>
</evidence>
<dbReference type="Proteomes" id="UP000289323">
    <property type="component" value="Unassembled WGS sequence"/>
</dbReference>
<name>A0A446BLM1_9PEZI</name>
<proteinExistence type="predicted"/>
<sequence>MDNWQRELLAAQEEGVPETSHSIAWWQDLIKAIRGADWGYWFDAFGNANGGGIERSATHRVPVLASTGWEEAPSLHITACITTEVINEFCHRRLESRDNSRIGADA</sequence>
<organism evidence="1 2">
    <name type="scientific">Thermothielavioides terrestris</name>
    <dbReference type="NCBI Taxonomy" id="2587410"/>
    <lineage>
        <taxon>Eukaryota</taxon>
        <taxon>Fungi</taxon>
        <taxon>Dikarya</taxon>
        <taxon>Ascomycota</taxon>
        <taxon>Pezizomycotina</taxon>
        <taxon>Sordariomycetes</taxon>
        <taxon>Sordariomycetidae</taxon>
        <taxon>Sordariales</taxon>
        <taxon>Chaetomiaceae</taxon>
        <taxon>Thermothielavioides</taxon>
    </lineage>
</organism>
<reference evidence="1 2" key="1">
    <citation type="submission" date="2018-04" db="EMBL/GenBank/DDBJ databases">
        <authorList>
            <person name="Huttner S."/>
            <person name="Dainat J."/>
        </authorList>
    </citation>
    <scope>NUCLEOTIDE SEQUENCE [LARGE SCALE GENOMIC DNA]</scope>
</reference>
<dbReference type="AlphaFoldDB" id="A0A446BLM1"/>
<evidence type="ECO:0000313" key="1">
    <source>
        <dbReference type="EMBL" id="SPQ23380.1"/>
    </source>
</evidence>
<protein>
    <submittedName>
        <fullName evidence="1">C9c6320d-fb20-4bfa-bdf2-0e2d0bd89c35</fullName>
    </submittedName>
</protein>
<accession>A0A446BLM1</accession>
<dbReference type="EMBL" id="OUUZ01000010">
    <property type="protein sequence ID" value="SPQ23380.1"/>
    <property type="molecule type" value="Genomic_DNA"/>
</dbReference>
<gene>
    <name evidence="1" type="ORF">TT172_LOCUS5799</name>
</gene>